<gene>
    <name evidence="11" type="ORF">D9758_006933</name>
</gene>
<evidence type="ECO:0000256" key="4">
    <source>
        <dbReference type="ARBA" id="ARBA00022617"/>
    </source>
</evidence>
<comment type="cofactor">
    <cofactor evidence="1 9">
        <name>heme</name>
        <dbReference type="ChEBI" id="CHEBI:30413"/>
    </cofactor>
</comment>
<dbReference type="Gene3D" id="1.10.630.10">
    <property type="entry name" value="Cytochrome P450"/>
    <property type="match status" value="1"/>
</dbReference>
<reference evidence="11 12" key="1">
    <citation type="journal article" date="2020" name="ISME J.">
        <title>Uncovering the hidden diversity of litter-decomposition mechanisms in mushroom-forming fungi.</title>
        <authorList>
            <person name="Floudas D."/>
            <person name="Bentzer J."/>
            <person name="Ahren D."/>
            <person name="Johansson T."/>
            <person name="Persson P."/>
            <person name="Tunlid A."/>
        </authorList>
    </citation>
    <scope>NUCLEOTIDE SEQUENCE [LARGE SCALE GENOMIC DNA]</scope>
    <source>
        <strain evidence="11 12">CBS 291.85</strain>
    </source>
</reference>
<comment type="similarity">
    <text evidence="3 10">Belongs to the cytochrome P450 family.</text>
</comment>
<evidence type="ECO:0008006" key="13">
    <source>
        <dbReference type="Google" id="ProtNLM"/>
    </source>
</evidence>
<comment type="pathway">
    <text evidence="2">Secondary metabolite biosynthesis.</text>
</comment>
<keyword evidence="12" id="KW-1185">Reference proteome</keyword>
<keyword evidence="6 10" id="KW-0560">Oxidoreductase</keyword>
<evidence type="ECO:0000313" key="12">
    <source>
        <dbReference type="Proteomes" id="UP000559256"/>
    </source>
</evidence>
<dbReference type="AlphaFoldDB" id="A0A8H5GSN7"/>
<keyword evidence="4 9" id="KW-0349">Heme</keyword>
<evidence type="ECO:0000256" key="5">
    <source>
        <dbReference type="ARBA" id="ARBA00022723"/>
    </source>
</evidence>
<dbReference type="GO" id="GO:0016705">
    <property type="term" value="F:oxidoreductase activity, acting on paired donors, with incorporation or reduction of molecular oxygen"/>
    <property type="evidence" value="ECO:0007669"/>
    <property type="project" value="InterPro"/>
</dbReference>
<proteinExistence type="inferred from homology"/>
<keyword evidence="8 10" id="KW-0503">Monooxygenase</keyword>
<dbReference type="PRINTS" id="PR00463">
    <property type="entry name" value="EP450I"/>
</dbReference>
<dbReference type="InterPro" id="IPR050364">
    <property type="entry name" value="Cytochrome_P450_fung"/>
</dbReference>
<dbReference type="CDD" id="cd11065">
    <property type="entry name" value="CYP64-like"/>
    <property type="match status" value="1"/>
</dbReference>
<dbReference type="PANTHER" id="PTHR46300:SF1">
    <property type="entry name" value="P450, PUTATIVE (EUROFUNG)-RELATED"/>
    <property type="match status" value="1"/>
</dbReference>
<sequence>MSNRTVITASFLLLLCLGAYYTIRRYLVKSSLPLPPGPPGNWLFGTSLPSENQHLKFEEWTREYGPVYSFRRGAGVIIVIGRYEVSDAHPSFAVYQTHERHFQPAIAIMEKEGASLTDRPLSIAAGETLSGGMRTLLAHAGARLKKLRRALHSRLQEKVAVDYEPMQLTNAKNVVLDILKDPQNHQAHGRRYAASVIMSLTYGKTTPTSYSDPEVQKVNLCLSRLGAAIRPGAYLVDNFPLLRYVPRYLSELKTFHREELQFFRSQLDAVRVKMNAGEDVQPCFARYLVENQTKYELSDNELAYLAGAMFGAGSDTTAAAISIVIMSAATHPKIQEELDRVVGLNRCPSFADQASLPFTTAFFLETYRWRPVSVTGFAHRATNDIFWGNYHIPAGATVIGSHWSIFKDPEVFPDPDTFNPLHWITKEGTVREDLRNINFGFGRRICVGHHVANRSVFINTALLLWAFRISEDPNSPIDTMAFTSSPNIHPLPFKARFEARQSPEAIRRIFKEE</sequence>
<comment type="caution">
    <text evidence="11">The sequence shown here is derived from an EMBL/GenBank/DDBJ whole genome shotgun (WGS) entry which is preliminary data.</text>
</comment>
<evidence type="ECO:0000256" key="2">
    <source>
        <dbReference type="ARBA" id="ARBA00005179"/>
    </source>
</evidence>
<evidence type="ECO:0000256" key="8">
    <source>
        <dbReference type="ARBA" id="ARBA00023033"/>
    </source>
</evidence>
<dbReference type="GO" id="GO:0020037">
    <property type="term" value="F:heme binding"/>
    <property type="evidence" value="ECO:0007669"/>
    <property type="project" value="InterPro"/>
</dbReference>
<feature type="binding site" description="axial binding residue" evidence="9">
    <location>
        <position position="446"/>
    </location>
    <ligand>
        <name>heme</name>
        <dbReference type="ChEBI" id="CHEBI:30413"/>
    </ligand>
    <ligandPart>
        <name>Fe</name>
        <dbReference type="ChEBI" id="CHEBI:18248"/>
    </ligandPart>
</feature>
<dbReference type="InterPro" id="IPR017972">
    <property type="entry name" value="Cyt_P450_CS"/>
</dbReference>
<evidence type="ECO:0000256" key="6">
    <source>
        <dbReference type="ARBA" id="ARBA00023002"/>
    </source>
</evidence>
<evidence type="ECO:0000313" key="11">
    <source>
        <dbReference type="EMBL" id="KAF5370288.1"/>
    </source>
</evidence>
<accession>A0A8H5GSN7</accession>
<organism evidence="11 12">
    <name type="scientific">Tetrapyrgos nigripes</name>
    <dbReference type="NCBI Taxonomy" id="182062"/>
    <lineage>
        <taxon>Eukaryota</taxon>
        <taxon>Fungi</taxon>
        <taxon>Dikarya</taxon>
        <taxon>Basidiomycota</taxon>
        <taxon>Agaricomycotina</taxon>
        <taxon>Agaricomycetes</taxon>
        <taxon>Agaricomycetidae</taxon>
        <taxon>Agaricales</taxon>
        <taxon>Marasmiineae</taxon>
        <taxon>Marasmiaceae</taxon>
        <taxon>Tetrapyrgos</taxon>
    </lineage>
</organism>
<dbReference type="GO" id="GO:0004497">
    <property type="term" value="F:monooxygenase activity"/>
    <property type="evidence" value="ECO:0007669"/>
    <property type="project" value="UniProtKB-KW"/>
</dbReference>
<evidence type="ECO:0000256" key="7">
    <source>
        <dbReference type="ARBA" id="ARBA00023004"/>
    </source>
</evidence>
<dbReference type="InterPro" id="IPR002401">
    <property type="entry name" value="Cyt_P450_E_grp-I"/>
</dbReference>
<name>A0A8H5GSN7_9AGAR</name>
<dbReference type="EMBL" id="JAACJM010000011">
    <property type="protein sequence ID" value="KAF5370288.1"/>
    <property type="molecule type" value="Genomic_DNA"/>
</dbReference>
<dbReference type="PROSITE" id="PS00086">
    <property type="entry name" value="CYTOCHROME_P450"/>
    <property type="match status" value="1"/>
</dbReference>
<keyword evidence="7 9" id="KW-0408">Iron</keyword>
<dbReference type="GO" id="GO:0005506">
    <property type="term" value="F:iron ion binding"/>
    <property type="evidence" value="ECO:0007669"/>
    <property type="project" value="InterPro"/>
</dbReference>
<dbReference type="Pfam" id="PF00067">
    <property type="entry name" value="p450"/>
    <property type="match status" value="1"/>
</dbReference>
<dbReference type="SUPFAM" id="SSF48264">
    <property type="entry name" value="Cytochrome P450"/>
    <property type="match status" value="1"/>
</dbReference>
<dbReference type="OrthoDB" id="2789670at2759"/>
<dbReference type="Proteomes" id="UP000559256">
    <property type="component" value="Unassembled WGS sequence"/>
</dbReference>
<dbReference type="InterPro" id="IPR001128">
    <property type="entry name" value="Cyt_P450"/>
</dbReference>
<dbReference type="InterPro" id="IPR036396">
    <property type="entry name" value="Cyt_P450_sf"/>
</dbReference>
<evidence type="ECO:0000256" key="10">
    <source>
        <dbReference type="RuleBase" id="RU000461"/>
    </source>
</evidence>
<evidence type="ECO:0000256" key="9">
    <source>
        <dbReference type="PIRSR" id="PIRSR602401-1"/>
    </source>
</evidence>
<keyword evidence="5 9" id="KW-0479">Metal-binding</keyword>
<dbReference type="PANTHER" id="PTHR46300">
    <property type="entry name" value="P450, PUTATIVE (EUROFUNG)-RELATED-RELATED"/>
    <property type="match status" value="1"/>
</dbReference>
<dbReference type="PRINTS" id="PR00385">
    <property type="entry name" value="P450"/>
</dbReference>
<evidence type="ECO:0000256" key="1">
    <source>
        <dbReference type="ARBA" id="ARBA00001971"/>
    </source>
</evidence>
<protein>
    <recommendedName>
        <fullName evidence="13">Cytochrome P450</fullName>
    </recommendedName>
</protein>
<evidence type="ECO:0000256" key="3">
    <source>
        <dbReference type="ARBA" id="ARBA00010617"/>
    </source>
</evidence>